<evidence type="ECO:0000256" key="6">
    <source>
        <dbReference type="SAM" id="Phobius"/>
    </source>
</evidence>
<dbReference type="Gene3D" id="1.20.1250.20">
    <property type="entry name" value="MFS general substrate transporter like domains"/>
    <property type="match status" value="1"/>
</dbReference>
<feature type="transmembrane region" description="Helical" evidence="6">
    <location>
        <begin position="107"/>
        <end position="127"/>
    </location>
</feature>
<dbReference type="PRINTS" id="PR01036">
    <property type="entry name" value="TCRTETB"/>
</dbReference>
<evidence type="ECO:0000313" key="8">
    <source>
        <dbReference type="EMBL" id="KAK4183711.1"/>
    </source>
</evidence>
<keyword evidence="9" id="KW-1185">Reference proteome</keyword>
<organism evidence="8 9">
    <name type="scientific">Podospora australis</name>
    <dbReference type="NCBI Taxonomy" id="1536484"/>
    <lineage>
        <taxon>Eukaryota</taxon>
        <taxon>Fungi</taxon>
        <taxon>Dikarya</taxon>
        <taxon>Ascomycota</taxon>
        <taxon>Pezizomycotina</taxon>
        <taxon>Sordariomycetes</taxon>
        <taxon>Sordariomycetidae</taxon>
        <taxon>Sordariales</taxon>
        <taxon>Podosporaceae</taxon>
        <taxon>Podospora</taxon>
    </lineage>
</organism>
<dbReference type="InterPro" id="IPR011701">
    <property type="entry name" value="MFS"/>
</dbReference>
<feature type="transmembrane region" description="Helical" evidence="6">
    <location>
        <begin position="460"/>
        <end position="484"/>
    </location>
</feature>
<dbReference type="AlphaFoldDB" id="A0AAN7ACM3"/>
<dbReference type="Pfam" id="PF07690">
    <property type="entry name" value="MFS_1"/>
    <property type="match status" value="1"/>
</dbReference>
<feature type="transmembrane region" description="Helical" evidence="6">
    <location>
        <begin position="195"/>
        <end position="215"/>
    </location>
</feature>
<comment type="caution">
    <text evidence="8">The sequence shown here is derived from an EMBL/GenBank/DDBJ whole genome shotgun (WGS) entry which is preliminary data.</text>
</comment>
<feature type="transmembrane region" description="Helical" evidence="6">
    <location>
        <begin position="369"/>
        <end position="389"/>
    </location>
</feature>
<feature type="transmembrane region" description="Helical" evidence="6">
    <location>
        <begin position="396"/>
        <end position="417"/>
    </location>
</feature>
<accession>A0AAN7ACM3</accession>
<sequence length="579" mass="62696">MTAKPPQQQSHQGVMEIQRTPDDSTSSSTDLEKAPVAGDGGVLSSELSTPPNAPKPPPTLRDKLNKPIRFHLAFLSLLIMVFIVSIDATALAVAIPKVAEELNGTTLEAFWANISFMLTVTVVQPIYTSTSDVLGRKPPLYAAFFLFGLGSIIFAVAPSLPIVILGRSVQGLGGGGIDVLNEVIVADITTLRERAFYIGLLSIPMALGTILGPILGALFSDYVTWRWIGWINLPLIGVCLPLTIWCLKLRPMPDTFKEQLARIDWTGMGLFTVGAVLFTLPLSWAGSMYPWVSYNTLLPLFIGVAVLAVFVWYEAKPVEPMFPYRIFANRTAASTLVGSFIHGMVLYTLLSYLPLFFQSVFLEAPLQSAISILPFCAVLMSFTGIAAMGVEWTRKYLWEIWAGWVFLAVGVGLFGLWGTENDTGMRVGFQVVAAIGLGTLFTVPPIPMQASAERSEDQGLAVGILVAFRLFGALIGLAIAATAFSSQFAVSIGSLGELPEAAKILENPNEALGFIPYLREIAHEIDPVQMDEIQLAYAKALRVVFYILAAFGAVGFLASLLTKELDIESEEDGKQGFDG</sequence>
<keyword evidence="4 6" id="KW-0472">Membrane</keyword>
<evidence type="ECO:0000313" key="9">
    <source>
        <dbReference type="Proteomes" id="UP001302126"/>
    </source>
</evidence>
<evidence type="ECO:0000256" key="2">
    <source>
        <dbReference type="ARBA" id="ARBA00022692"/>
    </source>
</evidence>
<protein>
    <submittedName>
        <fullName evidence="8">Major facilitator superfamily domain-containing protein</fullName>
    </submittedName>
</protein>
<feature type="transmembrane region" description="Helical" evidence="6">
    <location>
        <begin position="297"/>
        <end position="315"/>
    </location>
</feature>
<dbReference type="GO" id="GO:0022857">
    <property type="term" value="F:transmembrane transporter activity"/>
    <property type="evidence" value="ECO:0007669"/>
    <property type="project" value="InterPro"/>
</dbReference>
<feature type="compositionally biased region" description="Polar residues" evidence="5">
    <location>
        <begin position="1"/>
        <end position="12"/>
    </location>
</feature>
<keyword evidence="2 6" id="KW-0812">Transmembrane</keyword>
<feature type="region of interest" description="Disordered" evidence="5">
    <location>
        <begin position="1"/>
        <end position="61"/>
    </location>
</feature>
<dbReference type="EMBL" id="MU864529">
    <property type="protein sequence ID" value="KAK4183711.1"/>
    <property type="molecule type" value="Genomic_DNA"/>
</dbReference>
<evidence type="ECO:0000259" key="7">
    <source>
        <dbReference type="PROSITE" id="PS50850"/>
    </source>
</evidence>
<keyword evidence="3 6" id="KW-1133">Transmembrane helix</keyword>
<evidence type="ECO:0000256" key="1">
    <source>
        <dbReference type="ARBA" id="ARBA00004141"/>
    </source>
</evidence>
<dbReference type="InterPro" id="IPR036259">
    <property type="entry name" value="MFS_trans_sf"/>
</dbReference>
<reference evidence="8" key="1">
    <citation type="journal article" date="2023" name="Mol. Phylogenet. Evol.">
        <title>Genome-scale phylogeny and comparative genomics of the fungal order Sordariales.</title>
        <authorList>
            <person name="Hensen N."/>
            <person name="Bonometti L."/>
            <person name="Westerberg I."/>
            <person name="Brannstrom I.O."/>
            <person name="Guillou S."/>
            <person name="Cros-Aarteil S."/>
            <person name="Calhoun S."/>
            <person name="Haridas S."/>
            <person name="Kuo A."/>
            <person name="Mondo S."/>
            <person name="Pangilinan J."/>
            <person name="Riley R."/>
            <person name="LaButti K."/>
            <person name="Andreopoulos B."/>
            <person name="Lipzen A."/>
            <person name="Chen C."/>
            <person name="Yan M."/>
            <person name="Daum C."/>
            <person name="Ng V."/>
            <person name="Clum A."/>
            <person name="Steindorff A."/>
            <person name="Ohm R.A."/>
            <person name="Martin F."/>
            <person name="Silar P."/>
            <person name="Natvig D.O."/>
            <person name="Lalanne C."/>
            <person name="Gautier V."/>
            <person name="Ament-Velasquez S.L."/>
            <person name="Kruys A."/>
            <person name="Hutchinson M.I."/>
            <person name="Powell A.J."/>
            <person name="Barry K."/>
            <person name="Miller A.N."/>
            <person name="Grigoriev I.V."/>
            <person name="Debuchy R."/>
            <person name="Gladieux P."/>
            <person name="Hiltunen Thoren M."/>
            <person name="Johannesson H."/>
        </authorList>
    </citation>
    <scope>NUCLEOTIDE SEQUENCE</scope>
    <source>
        <strain evidence="8">PSN309</strain>
    </source>
</reference>
<feature type="transmembrane region" description="Helical" evidence="6">
    <location>
        <begin position="429"/>
        <end position="448"/>
    </location>
</feature>
<feature type="transmembrane region" description="Helical" evidence="6">
    <location>
        <begin position="543"/>
        <end position="561"/>
    </location>
</feature>
<evidence type="ECO:0000256" key="5">
    <source>
        <dbReference type="SAM" id="MobiDB-lite"/>
    </source>
</evidence>
<evidence type="ECO:0000256" key="4">
    <source>
        <dbReference type="ARBA" id="ARBA00023136"/>
    </source>
</evidence>
<dbReference type="InterPro" id="IPR020846">
    <property type="entry name" value="MFS_dom"/>
</dbReference>
<feature type="domain" description="Major facilitator superfamily (MFS) profile" evidence="7">
    <location>
        <begin position="73"/>
        <end position="567"/>
    </location>
</feature>
<proteinExistence type="predicted"/>
<dbReference type="Proteomes" id="UP001302126">
    <property type="component" value="Unassembled WGS sequence"/>
</dbReference>
<dbReference type="GO" id="GO:0005886">
    <property type="term" value="C:plasma membrane"/>
    <property type="evidence" value="ECO:0007669"/>
    <property type="project" value="TreeGrafter"/>
</dbReference>
<name>A0AAN7ACM3_9PEZI</name>
<dbReference type="PANTHER" id="PTHR23501">
    <property type="entry name" value="MAJOR FACILITATOR SUPERFAMILY"/>
    <property type="match status" value="1"/>
</dbReference>
<evidence type="ECO:0000256" key="3">
    <source>
        <dbReference type="ARBA" id="ARBA00022989"/>
    </source>
</evidence>
<feature type="transmembrane region" description="Helical" evidence="6">
    <location>
        <begin position="268"/>
        <end position="291"/>
    </location>
</feature>
<dbReference type="SUPFAM" id="SSF103473">
    <property type="entry name" value="MFS general substrate transporter"/>
    <property type="match status" value="1"/>
</dbReference>
<dbReference type="PANTHER" id="PTHR23501:SF156">
    <property type="entry name" value="TRANSPORTER, PUTATIVE-RELATED"/>
    <property type="match status" value="1"/>
</dbReference>
<feature type="transmembrane region" description="Helical" evidence="6">
    <location>
        <begin position="139"/>
        <end position="165"/>
    </location>
</feature>
<reference evidence="8" key="2">
    <citation type="submission" date="2023-05" db="EMBL/GenBank/DDBJ databases">
        <authorList>
            <consortium name="Lawrence Berkeley National Laboratory"/>
            <person name="Steindorff A."/>
            <person name="Hensen N."/>
            <person name="Bonometti L."/>
            <person name="Westerberg I."/>
            <person name="Brannstrom I.O."/>
            <person name="Guillou S."/>
            <person name="Cros-Aarteil S."/>
            <person name="Calhoun S."/>
            <person name="Haridas S."/>
            <person name="Kuo A."/>
            <person name="Mondo S."/>
            <person name="Pangilinan J."/>
            <person name="Riley R."/>
            <person name="Labutti K."/>
            <person name="Andreopoulos B."/>
            <person name="Lipzen A."/>
            <person name="Chen C."/>
            <person name="Yanf M."/>
            <person name="Daum C."/>
            <person name="Ng V."/>
            <person name="Clum A."/>
            <person name="Ohm R."/>
            <person name="Martin F."/>
            <person name="Silar P."/>
            <person name="Natvig D."/>
            <person name="Lalanne C."/>
            <person name="Gautier V."/>
            <person name="Ament-Velasquez S.L."/>
            <person name="Kruys A."/>
            <person name="Hutchinson M.I."/>
            <person name="Powell A.J."/>
            <person name="Barry K."/>
            <person name="Miller A.N."/>
            <person name="Grigoriev I.V."/>
            <person name="Debuchy R."/>
            <person name="Gladieux P."/>
            <person name="Thoren M.H."/>
            <person name="Johannesson H."/>
        </authorList>
    </citation>
    <scope>NUCLEOTIDE SEQUENCE</scope>
    <source>
        <strain evidence="8">PSN309</strain>
    </source>
</reference>
<dbReference type="PROSITE" id="PS50850">
    <property type="entry name" value="MFS"/>
    <property type="match status" value="1"/>
</dbReference>
<feature type="transmembrane region" description="Helical" evidence="6">
    <location>
        <begin position="70"/>
        <end position="95"/>
    </location>
</feature>
<feature type="transmembrane region" description="Helical" evidence="6">
    <location>
        <begin position="336"/>
        <end position="357"/>
    </location>
</feature>
<gene>
    <name evidence="8" type="ORF">QBC35DRAFT_90092</name>
</gene>
<comment type="subcellular location">
    <subcellularLocation>
        <location evidence="1">Membrane</location>
        <topology evidence="1">Multi-pass membrane protein</topology>
    </subcellularLocation>
</comment>
<feature type="transmembrane region" description="Helical" evidence="6">
    <location>
        <begin position="227"/>
        <end position="247"/>
    </location>
</feature>